<sequence length="322" mass="33599">MKAVVAHDYGPPEANAIAEIPVPRPGPGQIQVRIAASSINPADVRVSSDESRHDLPLDFPHVPGNDFAGTVSEVGPGVTRFRVGEPVFGQAVPRALKAMTGATRPSLTTGALAEYAVFEADTPLITRRPNDLDVETAAALPTVGLTARALMATARVRPRESVLVVGATGGVGTTVVPLLAAAAAQLTATATPADAELVRGLGAASVIGYGAAGYPSGVDVAVNLVLPGDKLTDLASAVRPGGRLITITFPVTRPEWLGREDIDLHFVLDLDGRFGGMREVAEDAVRGALATTIGRRYRFDEAPQAIVDFARRHTTGKLVVRM</sequence>
<dbReference type="Gene3D" id="3.90.180.10">
    <property type="entry name" value="Medium-chain alcohol dehydrogenases, catalytic domain"/>
    <property type="match status" value="1"/>
</dbReference>
<gene>
    <name evidence="2" type="ORF">Athai_13300</name>
</gene>
<evidence type="ECO:0000313" key="3">
    <source>
        <dbReference type="Proteomes" id="UP000611640"/>
    </source>
</evidence>
<dbReference type="Pfam" id="PF13602">
    <property type="entry name" value="ADH_zinc_N_2"/>
    <property type="match status" value="1"/>
</dbReference>
<feature type="domain" description="Enoyl reductase (ER)" evidence="1">
    <location>
        <begin position="10"/>
        <end position="320"/>
    </location>
</feature>
<dbReference type="InterPro" id="IPR013154">
    <property type="entry name" value="ADH-like_N"/>
</dbReference>
<dbReference type="PANTHER" id="PTHR44013">
    <property type="entry name" value="ZINC-TYPE ALCOHOL DEHYDROGENASE-LIKE PROTEIN C16A3.02C"/>
    <property type="match status" value="1"/>
</dbReference>
<dbReference type="SUPFAM" id="SSF50129">
    <property type="entry name" value="GroES-like"/>
    <property type="match status" value="1"/>
</dbReference>
<dbReference type="PANTHER" id="PTHR44013:SF1">
    <property type="entry name" value="ZINC-TYPE ALCOHOL DEHYDROGENASE-LIKE PROTEIN C16A3.02C"/>
    <property type="match status" value="1"/>
</dbReference>
<dbReference type="InterPro" id="IPR052733">
    <property type="entry name" value="Chloroplast_QOR"/>
</dbReference>
<dbReference type="InterPro" id="IPR011032">
    <property type="entry name" value="GroES-like_sf"/>
</dbReference>
<dbReference type="SUPFAM" id="SSF51735">
    <property type="entry name" value="NAD(P)-binding Rossmann-fold domains"/>
    <property type="match status" value="1"/>
</dbReference>
<protein>
    <submittedName>
        <fullName evidence="2">Oxidoreductase</fullName>
    </submittedName>
</protein>
<dbReference type="Pfam" id="PF08240">
    <property type="entry name" value="ADH_N"/>
    <property type="match status" value="1"/>
</dbReference>
<dbReference type="GO" id="GO:0016491">
    <property type="term" value="F:oxidoreductase activity"/>
    <property type="evidence" value="ECO:0007669"/>
    <property type="project" value="InterPro"/>
</dbReference>
<dbReference type="RefSeq" id="WP_203960656.1">
    <property type="nucleotide sequence ID" value="NZ_AP023355.1"/>
</dbReference>
<name>A0A7R7DM07_9ACTN</name>
<accession>A0A7R7DM07</accession>
<dbReference type="Proteomes" id="UP000611640">
    <property type="component" value="Chromosome"/>
</dbReference>
<dbReference type="InterPro" id="IPR020843">
    <property type="entry name" value="ER"/>
</dbReference>
<proteinExistence type="predicted"/>
<reference evidence="2 3" key="1">
    <citation type="submission" date="2020-08" db="EMBL/GenBank/DDBJ databases">
        <title>Whole genome shotgun sequence of Actinocatenispora thailandica NBRC 105041.</title>
        <authorList>
            <person name="Komaki H."/>
            <person name="Tamura T."/>
        </authorList>
    </citation>
    <scope>NUCLEOTIDE SEQUENCE [LARGE SCALE GENOMIC DNA]</scope>
    <source>
        <strain evidence="2 3">NBRC 105041</strain>
    </source>
</reference>
<keyword evidence="3" id="KW-1185">Reference proteome</keyword>
<dbReference type="InterPro" id="IPR036291">
    <property type="entry name" value="NAD(P)-bd_dom_sf"/>
</dbReference>
<organism evidence="2 3">
    <name type="scientific">Actinocatenispora thailandica</name>
    <dbReference type="NCBI Taxonomy" id="227318"/>
    <lineage>
        <taxon>Bacteria</taxon>
        <taxon>Bacillati</taxon>
        <taxon>Actinomycetota</taxon>
        <taxon>Actinomycetes</taxon>
        <taxon>Micromonosporales</taxon>
        <taxon>Micromonosporaceae</taxon>
        <taxon>Actinocatenispora</taxon>
    </lineage>
</organism>
<dbReference type="SMART" id="SM00829">
    <property type="entry name" value="PKS_ER"/>
    <property type="match status" value="1"/>
</dbReference>
<evidence type="ECO:0000313" key="2">
    <source>
        <dbReference type="EMBL" id="BCJ33827.1"/>
    </source>
</evidence>
<evidence type="ECO:0000259" key="1">
    <source>
        <dbReference type="SMART" id="SM00829"/>
    </source>
</evidence>
<dbReference type="Gene3D" id="3.40.50.720">
    <property type="entry name" value="NAD(P)-binding Rossmann-like Domain"/>
    <property type="match status" value="1"/>
</dbReference>
<dbReference type="KEGG" id="atl:Athai_13300"/>
<dbReference type="CDD" id="cd05289">
    <property type="entry name" value="MDR_like_2"/>
    <property type="match status" value="1"/>
</dbReference>
<dbReference type="EMBL" id="AP023355">
    <property type="protein sequence ID" value="BCJ33827.1"/>
    <property type="molecule type" value="Genomic_DNA"/>
</dbReference>
<dbReference type="AlphaFoldDB" id="A0A7R7DM07"/>